<dbReference type="KEGG" id="fla:SY85_19360"/>
<reference evidence="5" key="1">
    <citation type="submission" date="2015-01" db="EMBL/GenBank/DDBJ databases">
        <title>Flavisolibacter sp./LCS9/ whole genome sequencing.</title>
        <authorList>
            <person name="Kim M.K."/>
            <person name="Srinivasan S."/>
            <person name="Lee J.-J."/>
        </authorList>
    </citation>
    <scope>NUCLEOTIDE SEQUENCE [LARGE SCALE GENOMIC DNA]</scope>
    <source>
        <strain evidence="5">LCS9</strain>
    </source>
</reference>
<reference evidence="4 5" key="2">
    <citation type="journal article" date="2016" name="Int. J. Syst. Evol. Microbiol.">
        <title>Flavisolibacter tropicus sp. nov., isolated from tropical soil.</title>
        <authorList>
            <person name="Lee J.J."/>
            <person name="Kang M.S."/>
            <person name="Kim G.S."/>
            <person name="Lee C.S."/>
            <person name="Lim S."/>
            <person name="Lee J."/>
            <person name="Roh S.H."/>
            <person name="Kang H."/>
            <person name="Ha J.M."/>
            <person name="Bae S."/>
            <person name="Jung H.Y."/>
            <person name="Kim M.K."/>
        </authorList>
    </citation>
    <scope>NUCLEOTIDE SEQUENCE [LARGE SCALE GENOMIC DNA]</scope>
    <source>
        <strain evidence="4 5">LCS9</strain>
    </source>
</reference>
<proteinExistence type="predicted"/>
<dbReference type="RefSeq" id="WP_066406654.1">
    <property type="nucleotide sequence ID" value="NZ_CP011390.1"/>
</dbReference>
<keyword evidence="1" id="KW-0175">Coiled coil</keyword>
<sequence length="346" mass="38402">MKSLVVIVSILLLPCLLLAQSAINGEVGGPTGNGKQSNFSLTSGANVCPECRTLEQTFNREYAAYNRNAPGSSYDKLLDIGNKLNACYSKCISGLKVDAAYKKLEMQYNQAKAKIEKEIEAASKKAEQAKVTYNNAQPAHNKVLENEQAQNYNAIGKVVNSSTAKVDLESLEVESAKQEQKKKTFEMENGVPFQGQNMDLPNSKENKQTSNPKTPLNKTIPECRPCYENQQFIDLGDAYRFADGQIKLRSICVFDAPFEPSTQFVSICGYNTTGKDLEIDVTFVVHTTTGQDFRHTRHFSYVPYLADNSLNFGLSSPSSKVDGFDYSFTSKYGKIVGVRIEKFSYK</sequence>
<feature type="compositionally biased region" description="Polar residues" evidence="2">
    <location>
        <begin position="208"/>
        <end position="217"/>
    </location>
</feature>
<dbReference type="EMBL" id="CP011390">
    <property type="protein sequence ID" value="ANE52323.1"/>
    <property type="molecule type" value="Genomic_DNA"/>
</dbReference>
<accession>A0A172TZW5</accession>
<gene>
    <name evidence="4" type="ORF">SY85_19360</name>
</gene>
<keyword evidence="3" id="KW-0732">Signal</keyword>
<evidence type="ECO:0000256" key="1">
    <source>
        <dbReference type="SAM" id="Coils"/>
    </source>
</evidence>
<evidence type="ECO:0000256" key="2">
    <source>
        <dbReference type="SAM" id="MobiDB-lite"/>
    </source>
</evidence>
<dbReference type="STRING" id="1492898.SY85_19360"/>
<feature type="coiled-coil region" evidence="1">
    <location>
        <begin position="101"/>
        <end position="132"/>
    </location>
</feature>
<keyword evidence="5" id="KW-1185">Reference proteome</keyword>
<name>A0A172TZW5_9BACT</name>
<protein>
    <submittedName>
        <fullName evidence="4">Uncharacterized protein</fullName>
    </submittedName>
</protein>
<feature type="region of interest" description="Disordered" evidence="2">
    <location>
        <begin position="191"/>
        <end position="219"/>
    </location>
</feature>
<feature type="signal peptide" evidence="3">
    <location>
        <begin position="1"/>
        <end position="19"/>
    </location>
</feature>
<feature type="chain" id="PRO_5008001462" evidence="3">
    <location>
        <begin position="20"/>
        <end position="346"/>
    </location>
</feature>
<organism evidence="4 5">
    <name type="scientific">Flavisolibacter tropicus</name>
    <dbReference type="NCBI Taxonomy" id="1492898"/>
    <lineage>
        <taxon>Bacteria</taxon>
        <taxon>Pseudomonadati</taxon>
        <taxon>Bacteroidota</taxon>
        <taxon>Chitinophagia</taxon>
        <taxon>Chitinophagales</taxon>
        <taxon>Chitinophagaceae</taxon>
        <taxon>Flavisolibacter</taxon>
    </lineage>
</organism>
<dbReference type="AlphaFoldDB" id="A0A172TZW5"/>
<evidence type="ECO:0000256" key="3">
    <source>
        <dbReference type="SAM" id="SignalP"/>
    </source>
</evidence>
<dbReference type="Proteomes" id="UP000077177">
    <property type="component" value="Chromosome"/>
</dbReference>
<evidence type="ECO:0000313" key="5">
    <source>
        <dbReference type="Proteomes" id="UP000077177"/>
    </source>
</evidence>
<evidence type="ECO:0000313" key="4">
    <source>
        <dbReference type="EMBL" id="ANE52323.1"/>
    </source>
</evidence>